<name>A0A8B8AJH2_CRAVI</name>
<evidence type="ECO:0000256" key="6">
    <source>
        <dbReference type="RuleBase" id="RU362125"/>
    </source>
</evidence>
<evidence type="ECO:0000256" key="2">
    <source>
        <dbReference type="ARBA" id="ARBA00009347"/>
    </source>
</evidence>
<accession>A0A8B8AJH2</accession>
<comment type="similarity">
    <text evidence="2 6">Belongs to the acyl-CoA dehydrogenase family.</text>
</comment>
<sequence>MSTNMSRLFSRNYVKLGRQGKTICITQINRNKSTDVSDGLFTEEHKQLRDSLKKIIDKEINPNVEQWEKEGQFPAKKVFKTLGNAGLLGVTKPTEYGGLGLDYTYSVALAEELGNINCGGIPMAVGVQTDMSTPALAKFGSDKLKREFLAPSIAGDVVSCIGVSEVGGGSDVASLKTTAVKKGGDYVINGGKMWITNGAQADWMCLLANTSEGPAHRNKSLICLPMNLPGITVAKKIDKMGMRCSDTAQIYFEDVRVPQDHVIGEEGMGFTYQMLQFQEERLYGAAATVQPLDNLIQSTAEYCRQRKVFGSPLLNNQTIHFRLAELSTEVESLRSLLYRAVGRSIYHTKYVSCKGKDVTKLASMCKLKAGRLAREVTDSCLQCWGGMGFTNEVLVSRFYRDFRLLSIGGGADEVMLSIICKYMNTLPKPQRLNNLCHFGMLTSQSCNPRNLKLKLFFLLK</sequence>
<keyword evidence="4 6" id="KW-0274">FAD</keyword>
<evidence type="ECO:0000256" key="4">
    <source>
        <dbReference type="ARBA" id="ARBA00022827"/>
    </source>
</evidence>
<protein>
    <submittedName>
        <fullName evidence="11">Probable acyl-CoA dehydrogenase 6 isoform X2</fullName>
    </submittedName>
</protein>
<evidence type="ECO:0000313" key="10">
    <source>
        <dbReference type="Proteomes" id="UP000694844"/>
    </source>
</evidence>
<dbReference type="RefSeq" id="XP_022291320.1">
    <property type="nucleotide sequence ID" value="XM_022435612.1"/>
</dbReference>
<dbReference type="InterPro" id="IPR036250">
    <property type="entry name" value="AcylCo_DH-like_C"/>
</dbReference>
<dbReference type="GO" id="GO:0033539">
    <property type="term" value="P:fatty acid beta-oxidation using acyl-CoA dehydrogenase"/>
    <property type="evidence" value="ECO:0007669"/>
    <property type="project" value="TreeGrafter"/>
</dbReference>
<evidence type="ECO:0000256" key="5">
    <source>
        <dbReference type="ARBA" id="ARBA00023002"/>
    </source>
</evidence>
<dbReference type="Gene3D" id="1.10.540.10">
    <property type="entry name" value="Acyl-CoA dehydrogenase/oxidase, N-terminal domain"/>
    <property type="match status" value="1"/>
</dbReference>
<reference evidence="10" key="1">
    <citation type="submission" date="2024-06" db="UniProtKB">
        <authorList>
            <consortium name="RefSeq"/>
        </authorList>
    </citation>
    <scope>NUCLEOTIDE SEQUENCE [LARGE SCALE GENOMIC DNA]</scope>
</reference>
<dbReference type="InterPro" id="IPR006089">
    <property type="entry name" value="Acyl-CoA_DH_CS"/>
</dbReference>
<feature type="domain" description="Acyl-CoA dehydrogenase/oxidase C-terminal" evidence="7">
    <location>
        <begin position="267"/>
        <end position="421"/>
    </location>
</feature>
<evidence type="ECO:0000313" key="11">
    <source>
        <dbReference type="RefSeq" id="XP_022291320.1"/>
    </source>
</evidence>
<dbReference type="Gene3D" id="2.40.110.10">
    <property type="entry name" value="Butyryl-CoA Dehydrogenase, subunit A, domain 2"/>
    <property type="match status" value="1"/>
</dbReference>
<dbReference type="PANTHER" id="PTHR48083:SF6">
    <property type="entry name" value="ACYL-COA DEHYDROGENASE 6"/>
    <property type="match status" value="1"/>
</dbReference>
<dbReference type="OrthoDB" id="10262177at2759"/>
<dbReference type="InterPro" id="IPR009075">
    <property type="entry name" value="AcylCo_DH/oxidase_C"/>
</dbReference>
<feature type="domain" description="Acyl-CoA oxidase/dehydrogenase middle" evidence="8">
    <location>
        <begin position="160"/>
        <end position="255"/>
    </location>
</feature>
<reference evidence="11" key="2">
    <citation type="submission" date="2025-08" db="UniProtKB">
        <authorList>
            <consortium name="RefSeq"/>
        </authorList>
    </citation>
    <scope>IDENTIFICATION</scope>
    <source>
        <tissue evidence="11">Whole sample</tissue>
    </source>
</reference>
<dbReference type="Proteomes" id="UP000694844">
    <property type="component" value="Chromosome 1"/>
</dbReference>
<dbReference type="PROSITE" id="PS00072">
    <property type="entry name" value="ACYL_COA_DH_1"/>
    <property type="match status" value="1"/>
</dbReference>
<dbReference type="GO" id="GO:0005737">
    <property type="term" value="C:cytoplasm"/>
    <property type="evidence" value="ECO:0007669"/>
    <property type="project" value="TreeGrafter"/>
</dbReference>
<gene>
    <name evidence="11" type="primary">LOC111102738</name>
</gene>
<evidence type="ECO:0000256" key="1">
    <source>
        <dbReference type="ARBA" id="ARBA00001974"/>
    </source>
</evidence>
<keyword evidence="5 6" id="KW-0560">Oxidoreductase</keyword>
<dbReference type="FunFam" id="2.40.110.10:FF:000002">
    <property type="entry name" value="Acyl-CoA dehydrogenase fadE12"/>
    <property type="match status" value="1"/>
</dbReference>
<dbReference type="Gene3D" id="1.20.140.10">
    <property type="entry name" value="Butyryl-CoA Dehydrogenase, subunit A, domain 3"/>
    <property type="match status" value="1"/>
</dbReference>
<keyword evidence="3 6" id="KW-0285">Flavoprotein</keyword>
<dbReference type="InterPro" id="IPR037069">
    <property type="entry name" value="AcylCoA_DH/ox_N_sf"/>
</dbReference>
<evidence type="ECO:0000259" key="9">
    <source>
        <dbReference type="Pfam" id="PF02771"/>
    </source>
</evidence>
<dbReference type="InterPro" id="IPR013786">
    <property type="entry name" value="AcylCoA_DH/ox_N"/>
</dbReference>
<dbReference type="InterPro" id="IPR046373">
    <property type="entry name" value="Acyl-CoA_Oxase/DH_mid-dom_sf"/>
</dbReference>
<keyword evidence="10" id="KW-1185">Reference proteome</keyword>
<dbReference type="SUPFAM" id="SSF47203">
    <property type="entry name" value="Acyl-CoA dehydrogenase C-terminal domain-like"/>
    <property type="match status" value="1"/>
</dbReference>
<comment type="cofactor">
    <cofactor evidence="1 6">
        <name>FAD</name>
        <dbReference type="ChEBI" id="CHEBI:57692"/>
    </cofactor>
</comment>
<evidence type="ECO:0000256" key="3">
    <source>
        <dbReference type="ARBA" id="ARBA00022630"/>
    </source>
</evidence>
<dbReference type="InterPro" id="IPR009100">
    <property type="entry name" value="AcylCoA_DH/oxidase_NM_dom_sf"/>
</dbReference>
<dbReference type="PANTHER" id="PTHR48083">
    <property type="entry name" value="MEDIUM-CHAIN SPECIFIC ACYL-COA DEHYDROGENASE, MITOCHONDRIAL-RELATED"/>
    <property type="match status" value="1"/>
</dbReference>
<dbReference type="Pfam" id="PF02771">
    <property type="entry name" value="Acyl-CoA_dh_N"/>
    <property type="match status" value="1"/>
</dbReference>
<dbReference type="InterPro" id="IPR006091">
    <property type="entry name" value="Acyl-CoA_Oxase/DH_mid-dom"/>
</dbReference>
<dbReference type="PROSITE" id="PS00073">
    <property type="entry name" value="ACYL_COA_DH_2"/>
    <property type="match status" value="1"/>
</dbReference>
<evidence type="ECO:0000259" key="7">
    <source>
        <dbReference type="Pfam" id="PF00441"/>
    </source>
</evidence>
<dbReference type="Pfam" id="PF02770">
    <property type="entry name" value="Acyl-CoA_dh_M"/>
    <property type="match status" value="1"/>
</dbReference>
<dbReference type="GO" id="GO:0050660">
    <property type="term" value="F:flavin adenine dinucleotide binding"/>
    <property type="evidence" value="ECO:0007669"/>
    <property type="project" value="InterPro"/>
</dbReference>
<dbReference type="GO" id="GO:0003995">
    <property type="term" value="F:acyl-CoA dehydrogenase activity"/>
    <property type="evidence" value="ECO:0007669"/>
    <property type="project" value="InterPro"/>
</dbReference>
<feature type="domain" description="Acyl-CoA dehydrogenase/oxidase N-terminal" evidence="9">
    <location>
        <begin position="42"/>
        <end position="156"/>
    </location>
</feature>
<dbReference type="SUPFAM" id="SSF56645">
    <property type="entry name" value="Acyl-CoA dehydrogenase NM domain-like"/>
    <property type="match status" value="1"/>
</dbReference>
<dbReference type="InterPro" id="IPR050741">
    <property type="entry name" value="Acyl-CoA_dehydrogenase"/>
</dbReference>
<organism evidence="10 11">
    <name type="scientific">Crassostrea virginica</name>
    <name type="common">Eastern oyster</name>
    <dbReference type="NCBI Taxonomy" id="6565"/>
    <lineage>
        <taxon>Eukaryota</taxon>
        <taxon>Metazoa</taxon>
        <taxon>Spiralia</taxon>
        <taxon>Lophotrochozoa</taxon>
        <taxon>Mollusca</taxon>
        <taxon>Bivalvia</taxon>
        <taxon>Autobranchia</taxon>
        <taxon>Pteriomorphia</taxon>
        <taxon>Ostreida</taxon>
        <taxon>Ostreoidea</taxon>
        <taxon>Ostreidae</taxon>
        <taxon>Crassostrea</taxon>
    </lineage>
</organism>
<dbReference type="GeneID" id="111102738"/>
<evidence type="ECO:0000259" key="8">
    <source>
        <dbReference type="Pfam" id="PF02770"/>
    </source>
</evidence>
<dbReference type="Pfam" id="PF00441">
    <property type="entry name" value="Acyl-CoA_dh_1"/>
    <property type="match status" value="1"/>
</dbReference>
<dbReference type="AlphaFoldDB" id="A0A8B8AJH2"/>
<proteinExistence type="inferred from homology"/>